<evidence type="ECO:0000259" key="19">
    <source>
        <dbReference type="PROSITE" id="PS51003"/>
    </source>
</evidence>
<sequence>MRIVKNNSILKLVNSYLIDASQPSNISYLWNFGSLLAVCLGIQIITGVTLAMHYSPSILEAFNSVEHIMRDVNNGWLVRYLHSNTASAFFFLVYLHIARGIYYGSYRSPRILTWTIGVIIFILMIGVGFLGYVLPYGQMSLWGATVITNLISAIPWIGQDIVEFIWGGFSVNNATLNRFFSLHFVLPFVLAALVLMHLIALHDTAGSGNPLGIAGTYDRVPFAPYYLFKDLITIFIFIFVLSFFVFFMPNALGDSDNYIMANPMQTPAAIVPEWYLLPFYAILRSIPNKLLGVITMFAAILVLLTLPFTDLGRSRGFQFRPLSKLAFYLFGVIFITLGRLGAVHVEDPFILMGQIYATAYFGYFLIILPIISILENTLIDLSIKNK</sequence>
<dbReference type="GO" id="GO:0046872">
    <property type="term" value="F:metal ion binding"/>
    <property type="evidence" value="ECO:0007669"/>
    <property type="project" value="UniProtKB-UniRule"/>
</dbReference>
<feature type="transmembrane region" description="Helical" evidence="17">
    <location>
        <begin position="264"/>
        <end position="283"/>
    </location>
</feature>
<evidence type="ECO:0000256" key="6">
    <source>
        <dbReference type="ARBA" id="ARBA00022692"/>
    </source>
</evidence>
<dbReference type="GO" id="GO:0016491">
    <property type="term" value="F:oxidoreductase activity"/>
    <property type="evidence" value="ECO:0007669"/>
    <property type="project" value="UniProtKB-UniRule"/>
</dbReference>
<keyword evidence="9 17" id="KW-0249">Electron transport</keyword>
<dbReference type="SUPFAM" id="SSF81648">
    <property type="entry name" value="a domain/subunit of cytochrome bc1 complex (Ubiquinol-cytochrome c reductase)"/>
    <property type="match status" value="1"/>
</dbReference>
<comment type="similarity">
    <text evidence="14 17">Belongs to the cytochrome b family.</text>
</comment>
<keyword evidence="7 16" id="KW-0479">Metal-binding</keyword>
<evidence type="ECO:0000256" key="2">
    <source>
        <dbReference type="ARBA" id="ARBA00013531"/>
    </source>
</evidence>
<dbReference type="VEuPathDB" id="FungiDB:SPSK_11056"/>
<evidence type="ECO:0000256" key="10">
    <source>
        <dbReference type="ARBA" id="ARBA00022989"/>
    </source>
</evidence>
<dbReference type="InterPro" id="IPR048260">
    <property type="entry name" value="Cytochrome_b_C_euk/bac"/>
</dbReference>
<dbReference type="CDD" id="cd00290">
    <property type="entry name" value="cytochrome_b_C"/>
    <property type="match status" value="1"/>
</dbReference>
<dbReference type="Gene3D" id="1.20.810.10">
    <property type="entry name" value="Cytochrome Bc1 Complex, Chain C"/>
    <property type="match status" value="1"/>
</dbReference>
<feature type="binding site" description="axial binding residue" evidence="16">
    <location>
        <position position="197"/>
    </location>
    <ligand>
        <name>heme b</name>
        <dbReference type="ChEBI" id="CHEBI:60344"/>
        <label>b566</label>
    </ligand>
    <ligandPart>
        <name>Fe</name>
        <dbReference type="ChEBI" id="CHEBI:18248"/>
    </ligandPart>
</feature>
<comment type="cofactor">
    <cofactor evidence="16">
        <name>heme</name>
        <dbReference type="ChEBI" id="CHEBI:30413"/>
    </cofactor>
    <text evidence="16">Binds 2 heme groups non-covalently.</text>
</comment>
<dbReference type="InterPro" id="IPR030689">
    <property type="entry name" value="Cytochrome_b"/>
</dbReference>
<dbReference type="InterPro" id="IPR027387">
    <property type="entry name" value="Cytb/b6-like_sf"/>
</dbReference>
<dbReference type="PANTHER" id="PTHR19271:SF16">
    <property type="entry name" value="CYTOCHROME B"/>
    <property type="match status" value="1"/>
</dbReference>
<evidence type="ECO:0000256" key="1">
    <source>
        <dbReference type="ARBA" id="ARBA00004448"/>
    </source>
</evidence>
<evidence type="ECO:0000313" key="20">
    <source>
        <dbReference type="EMBL" id="BAK55722.1"/>
    </source>
</evidence>
<evidence type="ECO:0000256" key="14">
    <source>
        <dbReference type="ARBA" id="ARBA00061233"/>
    </source>
</evidence>
<comment type="function">
    <text evidence="17">Component of the ubiquinol-cytochrome c reductase complex (complex III or cytochrome b-c1 complex) that is part of the mitochondrial respiratory chain. The b-c1 complex mediates electron transfer from ubiquinol to cytochrome c. Contributes to the generation of a proton gradient across the mitochondrial membrane that is then used for ATP synthesis.</text>
</comment>
<evidence type="ECO:0000256" key="12">
    <source>
        <dbReference type="ARBA" id="ARBA00023128"/>
    </source>
</evidence>
<dbReference type="GO" id="GO:0045275">
    <property type="term" value="C:respiratory chain complex III"/>
    <property type="evidence" value="ECO:0007669"/>
    <property type="project" value="InterPro"/>
</dbReference>
<evidence type="ECO:0000256" key="15">
    <source>
        <dbReference type="PIRSR" id="PIRSR038885-1"/>
    </source>
</evidence>
<protein>
    <recommendedName>
        <fullName evidence="2 17">Cytochrome b</fullName>
    </recommendedName>
</protein>
<evidence type="ECO:0000256" key="3">
    <source>
        <dbReference type="ARBA" id="ARBA00022448"/>
    </source>
</evidence>
<accession>F8WL12</accession>
<dbReference type="Pfam" id="PF00032">
    <property type="entry name" value="Cytochrom_B_C"/>
    <property type="match status" value="1"/>
</dbReference>
<keyword evidence="6 17" id="KW-0812">Transmembrane</keyword>
<feature type="binding site" description="axial binding residue" evidence="16">
    <location>
        <position position="82"/>
    </location>
    <ligand>
        <name>heme b</name>
        <dbReference type="ChEBI" id="CHEBI:60344"/>
        <label>b562</label>
    </ligand>
    <ligandPart>
        <name>Fe</name>
        <dbReference type="ChEBI" id="CHEBI:18248"/>
    </ligandPart>
</feature>
<feature type="transmembrane region" description="Helical" evidence="17">
    <location>
        <begin position="86"/>
        <end position="104"/>
    </location>
</feature>
<dbReference type="InterPro" id="IPR005798">
    <property type="entry name" value="Cyt_b/b6_C"/>
</dbReference>
<dbReference type="PROSITE" id="PS51002">
    <property type="entry name" value="CYTB_NTER"/>
    <property type="match status" value="1"/>
</dbReference>
<dbReference type="GO" id="GO:0005743">
    <property type="term" value="C:mitochondrial inner membrane"/>
    <property type="evidence" value="ECO:0007669"/>
    <property type="project" value="UniProtKB-SubCell"/>
</dbReference>
<dbReference type="PANTHER" id="PTHR19271">
    <property type="entry name" value="CYTOCHROME B"/>
    <property type="match status" value="1"/>
</dbReference>
<feature type="transmembrane region" description="Helical" evidence="17">
    <location>
        <begin position="28"/>
        <end position="54"/>
    </location>
</feature>
<comment type="cofactor">
    <cofactor evidence="17">
        <name>heme b</name>
        <dbReference type="ChEBI" id="CHEBI:60344"/>
    </cofactor>
    <text evidence="17">Binds 2 heme groups non-covalently.</text>
</comment>
<evidence type="ECO:0000256" key="7">
    <source>
        <dbReference type="ARBA" id="ARBA00022723"/>
    </source>
</evidence>
<comment type="subcellular location">
    <subcellularLocation>
        <location evidence="1">Mitochondrion inner membrane</location>
        <topology evidence="1">Multi-pass membrane protein</topology>
    </subcellularLocation>
</comment>
<feature type="domain" description="Cytochrome b/b6 N-terminal region profile" evidence="18">
    <location>
        <begin position="1"/>
        <end position="210"/>
    </location>
</feature>
<evidence type="ECO:0000256" key="4">
    <source>
        <dbReference type="ARBA" id="ARBA00022617"/>
    </source>
</evidence>
<keyword evidence="11 16" id="KW-0408">Iron</keyword>
<dbReference type="AlphaFoldDB" id="F8WL12"/>
<evidence type="ECO:0000256" key="5">
    <source>
        <dbReference type="ARBA" id="ARBA00022660"/>
    </source>
</evidence>
<dbReference type="GO" id="GO:0008121">
    <property type="term" value="F:quinol-cytochrome-c reductase activity"/>
    <property type="evidence" value="ECO:0007669"/>
    <property type="project" value="InterPro"/>
</dbReference>
<keyword evidence="13 17" id="KW-0472">Membrane</keyword>
<dbReference type="GO" id="GO:0006122">
    <property type="term" value="P:mitochondrial electron transport, ubiquinol to cytochrome c"/>
    <property type="evidence" value="ECO:0007669"/>
    <property type="project" value="TreeGrafter"/>
</dbReference>
<feature type="transmembrane region" description="Helical" evidence="17">
    <location>
        <begin position="289"/>
        <end position="309"/>
    </location>
</feature>
<gene>
    <name evidence="20" type="primary">cob</name>
</gene>
<feature type="domain" description="Cytochrome b/b6 C-terminal region profile" evidence="19">
    <location>
        <begin position="212"/>
        <end position="382"/>
    </location>
</feature>
<feature type="binding site" description="axial binding residue" evidence="16">
    <location>
        <position position="183"/>
    </location>
    <ligand>
        <name>heme b</name>
        <dbReference type="ChEBI" id="CHEBI:60344"/>
        <label>b562</label>
    </ligand>
    <ligandPart>
        <name>Fe</name>
        <dbReference type="ChEBI" id="CHEBI:18248"/>
    </ligandPart>
</feature>
<evidence type="ECO:0000256" key="11">
    <source>
        <dbReference type="ARBA" id="ARBA00023004"/>
    </source>
</evidence>
<dbReference type="PIRSF" id="PIRSF038885">
    <property type="entry name" value="COB"/>
    <property type="match status" value="1"/>
</dbReference>
<keyword evidence="12 17" id="KW-0496">Mitochondrion</keyword>
<proteinExistence type="inferred from homology"/>
<dbReference type="PROSITE" id="PS51003">
    <property type="entry name" value="CYTB_CTER"/>
    <property type="match status" value="1"/>
</dbReference>
<evidence type="ECO:0000256" key="16">
    <source>
        <dbReference type="PIRSR" id="PIRSR038885-2"/>
    </source>
</evidence>
<geneLocation type="mitochondrion" evidence="20"/>
<evidence type="ECO:0000256" key="9">
    <source>
        <dbReference type="ARBA" id="ARBA00022982"/>
    </source>
</evidence>
<dbReference type="InterPro" id="IPR048259">
    <property type="entry name" value="Cytochrome_b_N_euk/bac"/>
</dbReference>
<dbReference type="InterPro" id="IPR036150">
    <property type="entry name" value="Cyt_b/b6_C_sf"/>
</dbReference>
<evidence type="ECO:0000259" key="18">
    <source>
        <dbReference type="PROSITE" id="PS51002"/>
    </source>
</evidence>
<dbReference type="InterPro" id="IPR016174">
    <property type="entry name" value="Di-haem_cyt_TM"/>
</dbReference>
<feature type="transmembrane region" description="Helical" evidence="17">
    <location>
        <begin position="360"/>
        <end position="379"/>
    </location>
</feature>
<dbReference type="InterPro" id="IPR005797">
    <property type="entry name" value="Cyt_b/b6_N"/>
</dbReference>
<organism evidence="20">
    <name type="scientific">Sporothrix schenckii</name>
    <name type="common">Rose-picker's disease fungus</name>
    <dbReference type="NCBI Taxonomy" id="29908"/>
    <lineage>
        <taxon>Eukaryota</taxon>
        <taxon>Fungi</taxon>
        <taxon>Dikarya</taxon>
        <taxon>Ascomycota</taxon>
        <taxon>Pezizomycotina</taxon>
        <taxon>Sordariomycetes</taxon>
        <taxon>Sordariomycetidae</taxon>
        <taxon>Ophiostomatales</taxon>
        <taxon>Ophiostomataceae</taxon>
        <taxon>Sporothrix</taxon>
    </lineage>
</organism>
<dbReference type="CDD" id="cd00284">
    <property type="entry name" value="Cytochrome_b_N"/>
    <property type="match status" value="1"/>
</dbReference>
<feature type="binding site" evidence="15">
    <location>
        <position position="202"/>
    </location>
    <ligand>
        <name>a ubiquinone</name>
        <dbReference type="ChEBI" id="CHEBI:16389"/>
    </ligand>
</feature>
<dbReference type="EMBL" id="AB568600">
    <property type="protein sequence ID" value="BAK55722.1"/>
    <property type="molecule type" value="Genomic_DNA"/>
</dbReference>
<feature type="transmembrane region" description="Helical" evidence="17">
    <location>
        <begin position="321"/>
        <end position="340"/>
    </location>
</feature>
<name>F8WL12_SPOSC</name>
<keyword evidence="5 17" id="KW-0679">Respiratory chain</keyword>
<feature type="binding site" description="axial binding residue" evidence="16">
    <location>
        <position position="96"/>
    </location>
    <ligand>
        <name>heme b</name>
        <dbReference type="ChEBI" id="CHEBI:60344"/>
        <label>b566</label>
    </ligand>
    <ligandPart>
        <name>Fe</name>
        <dbReference type="ChEBI" id="CHEBI:18248"/>
    </ligandPart>
</feature>
<evidence type="ECO:0000256" key="8">
    <source>
        <dbReference type="ARBA" id="ARBA00022792"/>
    </source>
</evidence>
<keyword evidence="4 16" id="KW-0349">Heme</keyword>
<feature type="transmembrane region" description="Helical" evidence="17">
    <location>
        <begin position="179"/>
        <end position="200"/>
    </location>
</feature>
<evidence type="ECO:0000256" key="17">
    <source>
        <dbReference type="RuleBase" id="RU362117"/>
    </source>
</evidence>
<evidence type="ECO:0000256" key="13">
    <source>
        <dbReference type="ARBA" id="ARBA00023136"/>
    </source>
</evidence>
<keyword evidence="10 17" id="KW-1133">Transmembrane helix</keyword>
<feature type="transmembrane region" description="Helical" evidence="17">
    <location>
        <begin position="139"/>
        <end position="158"/>
    </location>
</feature>
<dbReference type="FunFam" id="1.20.810.10:FF:000002">
    <property type="entry name" value="Cytochrome b"/>
    <property type="match status" value="1"/>
</dbReference>
<dbReference type="SUPFAM" id="SSF81342">
    <property type="entry name" value="Transmembrane di-heme cytochromes"/>
    <property type="match status" value="1"/>
</dbReference>
<dbReference type="Pfam" id="PF00033">
    <property type="entry name" value="Cytochrome_B"/>
    <property type="match status" value="1"/>
</dbReference>
<keyword evidence="3 17" id="KW-0813">Transport</keyword>
<reference evidence="20" key="1">
    <citation type="submission" date="2010-06" db="EMBL/GenBank/DDBJ databases">
        <title>Sporothrix shcenckii mitochondrion complete genome.</title>
        <authorList>
            <person name="Kawasaki M."/>
            <person name="Anzawa K."/>
        </authorList>
    </citation>
    <scope>NUCLEOTIDE SEQUENCE</scope>
    <source>
        <strain evidence="20">KMU2052</strain>
    </source>
</reference>
<keyword evidence="8" id="KW-0999">Mitochondrion inner membrane</keyword>
<feature type="transmembrane region" description="Helical" evidence="17">
    <location>
        <begin position="231"/>
        <end position="252"/>
    </location>
</feature>
<feature type="transmembrane region" description="Helical" evidence="17">
    <location>
        <begin position="111"/>
        <end position="133"/>
    </location>
</feature>